<dbReference type="SUPFAM" id="SSF110857">
    <property type="entry name" value="Gamma-glutamyl cyclotransferase-like"/>
    <property type="match status" value="1"/>
</dbReference>
<dbReference type="GO" id="GO:0061928">
    <property type="term" value="F:glutathione specific gamma-glutamylcyclotransferase activity"/>
    <property type="evidence" value="ECO:0007669"/>
    <property type="project" value="UniProtKB-EC"/>
</dbReference>
<dbReference type="PANTHER" id="PTHR12192">
    <property type="entry name" value="CATION TRANSPORT PROTEIN CHAC-RELATED"/>
    <property type="match status" value="1"/>
</dbReference>
<dbReference type="GO" id="GO:0006751">
    <property type="term" value="P:glutathione catabolic process"/>
    <property type="evidence" value="ECO:0007669"/>
    <property type="project" value="InterPro"/>
</dbReference>
<dbReference type="AlphaFoldDB" id="A0A812NR50"/>
<comment type="caution">
    <text evidence="3">The sequence shown here is derived from an EMBL/GenBank/DDBJ whole genome shotgun (WGS) entry which is preliminary data.</text>
</comment>
<keyword evidence="2" id="KW-0456">Lyase</keyword>
<reference evidence="3" key="1">
    <citation type="submission" date="2021-02" db="EMBL/GenBank/DDBJ databases">
        <authorList>
            <person name="Dougan E. K."/>
            <person name="Rhodes N."/>
            <person name="Thang M."/>
            <person name="Chan C."/>
        </authorList>
    </citation>
    <scope>NUCLEOTIDE SEQUENCE</scope>
</reference>
<dbReference type="GO" id="GO:0005737">
    <property type="term" value="C:cytoplasm"/>
    <property type="evidence" value="ECO:0007669"/>
    <property type="project" value="TreeGrafter"/>
</dbReference>
<evidence type="ECO:0000313" key="3">
    <source>
        <dbReference type="EMBL" id="CAE7324389.1"/>
    </source>
</evidence>
<protein>
    <recommendedName>
        <fullName evidence="1">glutathione-specific gamma-glutamylcyclotransferase</fullName>
        <ecNumber evidence="1">4.3.2.7</ecNumber>
    </recommendedName>
</protein>
<evidence type="ECO:0000256" key="2">
    <source>
        <dbReference type="ARBA" id="ARBA00023239"/>
    </source>
</evidence>
<dbReference type="EC" id="4.3.2.7" evidence="1"/>
<dbReference type="Pfam" id="PF04752">
    <property type="entry name" value="ChaC"/>
    <property type="match status" value="1"/>
</dbReference>
<dbReference type="InterPro" id="IPR013024">
    <property type="entry name" value="GGCT-like"/>
</dbReference>
<organism evidence="3 4">
    <name type="scientific">Symbiodinium pilosum</name>
    <name type="common">Dinoflagellate</name>
    <dbReference type="NCBI Taxonomy" id="2952"/>
    <lineage>
        <taxon>Eukaryota</taxon>
        <taxon>Sar</taxon>
        <taxon>Alveolata</taxon>
        <taxon>Dinophyceae</taxon>
        <taxon>Suessiales</taxon>
        <taxon>Symbiodiniaceae</taxon>
        <taxon>Symbiodinium</taxon>
    </lineage>
</organism>
<dbReference type="Proteomes" id="UP000649617">
    <property type="component" value="Unassembled WGS sequence"/>
</dbReference>
<dbReference type="PANTHER" id="PTHR12192:SF2">
    <property type="entry name" value="GLUTATHIONE-SPECIFIC GAMMA-GLUTAMYLCYCLOTRANSFERASE 2"/>
    <property type="match status" value="1"/>
</dbReference>
<dbReference type="InterPro" id="IPR036568">
    <property type="entry name" value="GGCT-like_sf"/>
</dbReference>
<name>A0A812NR50_SYMPI</name>
<evidence type="ECO:0000313" key="4">
    <source>
        <dbReference type="Proteomes" id="UP000649617"/>
    </source>
</evidence>
<dbReference type="InterPro" id="IPR006840">
    <property type="entry name" value="ChaC"/>
</dbReference>
<dbReference type="CDD" id="cd06661">
    <property type="entry name" value="GGCT_like"/>
    <property type="match status" value="1"/>
</dbReference>
<evidence type="ECO:0000256" key="1">
    <source>
        <dbReference type="ARBA" id="ARBA00012344"/>
    </source>
</evidence>
<dbReference type="EMBL" id="CAJNIZ010011780">
    <property type="protein sequence ID" value="CAE7324389.1"/>
    <property type="molecule type" value="Genomic_DNA"/>
</dbReference>
<accession>A0A812NR50</accession>
<dbReference type="OrthoDB" id="1933483at2759"/>
<dbReference type="Gene3D" id="3.10.490.10">
    <property type="entry name" value="Gamma-glutamyl cyclotransferase-like"/>
    <property type="match status" value="1"/>
</dbReference>
<sequence length="227" mass="25584">MQGSLIEPEQCEEIAYDCWERARVDENITSDQFDKVRTVFGYGSLIFRPGFPYQRMYPACVRGYLRRFWQMSCDHRGTPEFPGRVLALLRTQDVRQVATADGEDVVHGMAFEVDATDWPSVLDTLDIRERHGYTRTLTKLYPTSSDFGASDSCGEAVIYYTYDPECSAAYAGPEDVEATAEVIARAAGPSGPNDEYLFSLVEALKEFDLPEDGYLIKLLAAVKRRKA</sequence>
<gene>
    <name evidence="3" type="primary">chac2</name>
    <name evidence="3" type="ORF">SPIL2461_LOCUS7499</name>
</gene>
<keyword evidence="4" id="KW-1185">Reference proteome</keyword>
<proteinExistence type="predicted"/>